<reference evidence="1" key="1">
    <citation type="submission" date="2019-10" db="EMBL/GenBank/DDBJ databases">
        <title>Characterization of a blaNDM-1-carrying IncHI5 plasmid from Enterobacter cloacae of food animal origin.</title>
        <authorList>
            <person name="Zhu Y."/>
            <person name="Schwarz S."/>
            <person name="Liu W."/>
            <person name="Liu S."/>
            <person name="Zhang W."/>
        </authorList>
    </citation>
    <scope>NUCLEOTIDE SEQUENCE</scope>
    <source>
        <strain evidence="1">EC12</strain>
        <plasmid evidence="1">pNDM-1-EC12</plasmid>
    </source>
</reference>
<gene>
    <name evidence="1" type="primary">traH</name>
</gene>
<dbReference type="InterPro" id="IPR010927">
    <property type="entry name" value="T4SS_TraH"/>
</dbReference>
<geneLocation type="plasmid" evidence="1">
    <name>pNDM-1-EC12</name>
</geneLocation>
<accession>A0A6C0NHN4</accession>
<dbReference type="EMBL" id="MN598004">
    <property type="protein sequence ID" value="QHW11501.1"/>
    <property type="molecule type" value="Genomic_DNA"/>
</dbReference>
<name>A0A6C0NHN4_ENTCL</name>
<dbReference type="AlphaFoldDB" id="A0A6C0NHN4"/>
<protein>
    <submittedName>
        <fullName evidence="1">Conjugative transfer protein TraH</fullName>
    </submittedName>
</protein>
<organism evidence="1">
    <name type="scientific">Enterobacter cloacae</name>
    <dbReference type="NCBI Taxonomy" id="550"/>
    <lineage>
        <taxon>Bacteria</taxon>
        <taxon>Pseudomonadati</taxon>
        <taxon>Pseudomonadota</taxon>
        <taxon>Gammaproteobacteria</taxon>
        <taxon>Enterobacterales</taxon>
        <taxon>Enterobacteriaceae</taxon>
        <taxon>Enterobacter</taxon>
        <taxon>Enterobacter cloacae complex</taxon>
    </lineage>
</organism>
<evidence type="ECO:0000313" key="1">
    <source>
        <dbReference type="EMBL" id="QHW11501.1"/>
    </source>
</evidence>
<dbReference type="Pfam" id="PF06122">
    <property type="entry name" value="TraH"/>
    <property type="match status" value="1"/>
</dbReference>
<proteinExistence type="predicted"/>
<keyword evidence="1" id="KW-0614">Plasmid</keyword>
<sequence length="480" mass="51743">MQVSLQMKGATVATYIKKVTFLKKLLLSAMFFGVFSMQEVHSANVMEGIFKGMVASTDPATVRTASRVGAVGGSFSYRQPQVNTNLVNVSFPKASVGCNGIDIFLGSFSMINGDQLVQIGRGIAQGSAVYAFNTAVSAICADCAAIIANIQDKLAALNKFAKDSCNATYEFLQNGLGTPQEFTQNIGLGGGAVDSMVSGLFPDFGSTMSQSASDVNKKNYAKDPEAFKEKYAGNIVYQGFMSIDNGNMNVGGVTELTGYKLAEQIMSLTGTLIVSWDSNGENSAITPIPPTMKASDFIKGTGSSNVKINVCNPAPDLSSNKKAQCLEMRQDSTQFKGLSETIIETLLEVQRAVRNDTELSQDQRRLIGMLGINNIIPTLQTLSAAEGVQYINDISTIAAKNFTIELLSNVQNKMTNMTLPSEAMTSFKDQLEKINQTFRNQIRSASEVQSIQNTEEKTVLAYWDMAFVKKRTYGDSGNGG</sequence>